<dbReference type="Proteomes" id="UP000019402">
    <property type="component" value="Unassembled WGS sequence"/>
</dbReference>
<keyword evidence="2" id="KW-1185">Reference proteome</keyword>
<protein>
    <submittedName>
        <fullName evidence="1">Uncharacterized protein</fullName>
    </submittedName>
</protein>
<organism evidence="1 2">
    <name type="scientific">Saccharicrinis fermentans DSM 9555 = JCM 21142</name>
    <dbReference type="NCBI Taxonomy" id="869213"/>
    <lineage>
        <taxon>Bacteria</taxon>
        <taxon>Pseudomonadati</taxon>
        <taxon>Bacteroidota</taxon>
        <taxon>Bacteroidia</taxon>
        <taxon>Marinilabiliales</taxon>
        <taxon>Marinilabiliaceae</taxon>
        <taxon>Saccharicrinis</taxon>
    </lineage>
</organism>
<comment type="caution">
    <text evidence="1">The sequence shown here is derived from an EMBL/GenBank/DDBJ whole genome shotgun (WGS) entry which is preliminary data.</text>
</comment>
<evidence type="ECO:0000313" key="2">
    <source>
        <dbReference type="Proteomes" id="UP000019402"/>
    </source>
</evidence>
<name>W7Y746_9BACT</name>
<dbReference type="OrthoDB" id="1007602at2"/>
<gene>
    <name evidence="1" type="ORF">JCM21142_52180</name>
</gene>
<sequence>MSDQKMQLYMLAPRLIDDIRVHIFNASKITVGTEWNYSNIVSPFSRIYLIEDGECNHT</sequence>
<accession>W7Y746</accession>
<evidence type="ECO:0000313" key="1">
    <source>
        <dbReference type="EMBL" id="GAF03503.1"/>
    </source>
</evidence>
<dbReference type="AlphaFoldDB" id="W7Y746"/>
<reference evidence="1 2" key="1">
    <citation type="journal article" date="2014" name="Genome Announc.">
        <title>Draft Genome Sequence of Cytophaga fermentans JCM 21142T, a Facultative Anaerobe Isolated from Marine Mud.</title>
        <authorList>
            <person name="Starns D."/>
            <person name="Oshima K."/>
            <person name="Suda W."/>
            <person name="Iino T."/>
            <person name="Yuki M."/>
            <person name="Inoue J."/>
            <person name="Kitamura K."/>
            <person name="Iida T."/>
            <person name="Darby A."/>
            <person name="Hattori M."/>
            <person name="Ohkuma M."/>
        </authorList>
    </citation>
    <scope>NUCLEOTIDE SEQUENCE [LARGE SCALE GENOMIC DNA]</scope>
    <source>
        <strain evidence="1 2">JCM 21142</strain>
    </source>
</reference>
<dbReference type="RefSeq" id="WP_161636259.1">
    <property type="nucleotide sequence ID" value="NZ_BAMD01000024.1"/>
</dbReference>
<proteinExistence type="predicted"/>
<dbReference type="EMBL" id="BAMD01000024">
    <property type="protein sequence ID" value="GAF03503.1"/>
    <property type="molecule type" value="Genomic_DNA"/>
</dbReference>